<name>A0A4E9DTS9_GIBZA</name>
<protein>
    <submittedName>
        <fullName evidence="2">Uncharacterized protein</fullName>
    </submittedName>
</protein>
<organism evidence="2">
    <name type="scientific">Gibberella zeae</name>
    <name type="common">Wheat head blight fungus</name>
    <name type="synonym">Fusarium graminearum</name>
    <dbReference type="NCBI Taxonomy" id="5518"/>
    <lineage>
        <taxon>Eukaryota</taxon>
        <taxon>Fungi</taxon>
        <taxon>Dikarya</taxon>
        <taxon>Ascomycota</taxon>
        <taxon>Pezizomycotina</taxon>
        <taxon>Sordariomycetes</taxon>
        <taxon>Hypocreomycetidae</taxon>
        <taxon>Hypocreales</taxon>
        <taxon>Nectriaceae</taxon>
        <taxon>Fusarium</taxon>
    </lineage>
</organism>
<accession>A0A4E9DTS9</accession>
<sequence>MESECSVEGDPDLYGLGVRIASYVTWFTTIVAYHIFPQKTIAAGTANTGEVYLMTVLGVGGGFAFLVEMAIMKTSMVLERWALYIGEPLKLSPFMDL</sequence>
<dbReference type="EMBL" id="CAAKMV010000120">
    <property type="protein sequence ID" value="VIO55561.1"/>
    <property type="molecule type" value="Genomic_DNA"/>
</dbReference>
<keyword evidence="1" id="KW-0472">Membrane</keyword>
<gene>
    <name evidence="2" type="ORF">FUG_LOCUS170452</name>
</gene>
<feature type="transmembrane region" description="Helical" evidence="1">
    <location>
        <begin position="51"/>
        <end position="71"/>
    </location>
</feature>
<evidence type="ECO:0000313" key="2">
    <source>
        <dbReference type="EMBL" id="VIO55561.1"/>
    </source>
</evidence>
<keyword evidence="1" id="KW-1133">Transmembrane helix</keyword>
<feature type="transmembrane region" description="Helical" evidence="1">
    <location>
        <begin position="12"/>
        <end position="36"/>
    </location>
</feature>
<dbReference type="AlphaFoldDB" id="A0A4E9DTS9"/>
<reference evidence="2" key="1">
    <citation type="submission" date="2019-04" db="EMBL/GenBank/DDBJ databases">
        <authorList>
            <person name="Melise S."/>
            <person name="Noan J."/>
            <person name="Okalmin O."/>
        </authorList>
    </citation>
    <scope>NUCLEOTIDE SEQUENCE</scope>
    <source>
        <strain evidence="2">FN9</strain>
    </source>
</reference>
<proteinExistence type="predicted"/>
<evidence type="ECO:0000256" key="1">
    <source>
        <dbReference type="SAM" id="Phobius"/>
    </source>
</evidence>
<keyword evidence="1" id="KW-0812">Transmembrane</keyword>